<sequence length="241" mass="27481">MPYYSVEELLAEEERVKCVFQAEAAGCGYMDPSTEGDDIMENTKLELPMWLAAPLSKHGTVQIEVPQCLSTRYRNVIKAGPAAANLRDMNPYFFELGKAILPHLVNDGDVQEIEDILRVAFGGERYKMILDQSMNSHDEDTTEFTRKLTEFEKQLFQAGMNDANDFLRWRERKNEVISSAKVVQIKKRKLSHIPTTITPRHGPLIGMPRRCPLSASWRTRDLGMDRFGPFVGKVQHSGSYR</sequence>
<dbReference type="CDD" id="cd21693">
    <property type="entry name" value="GINS_B_Psf3"/>
    <property type="match status" value="1"/>
</dbReference>
<keyword evidence="8" id="KW-1185">Reference proteome</keyword>
<evidence type="ECO:0000256" key="1">
    <source>
        <dbReference type="ARBA" id="ARBA00004123"/>
    </source>
</evidence>
<dbReference type="CDD" id="cd11713">
    <property type="entry name" value="GINS_A_psf3"/>
    <property type="match status" value="1"/>
</dbReference>
<dbReference type="PANTHER" id="PTHR22768">
    <property type="entry name" value="DNA REPLICATION COMPLEX GINS PROTEIN PSF3"/>
    <property type="match status" value="1"/>
</dbReference>
<protein>
    <submittedName>
        <fullName evidence="7">Uncharacterized protein</fullName>
    </submittedName>
</protein>
<feature type="domain" description="DNA replication complex GINS protein PSF3 N-terminal" evidence="6">
    <location>
        <begin position="4"/>
        <end position="55"/>
    </location>
</feature>
<dbReference type="PANTHER" id="PTHR22768:SF0">
    <property type="entry name" value="DNA REPLICATION COMPLEX GINS PROTEIN PSF3"/>
    <property type="match status" value="1"/>
</dbReference>
<organism evidence="7 8">
    <name type="scientific">Aphanomyces euteiches</name>
    <dbReference type="NCBI Taxonomy" id="100861"/>
    <lineage>
        <taxon>Eukaryota</taxon>
        <taxon>Sar</taxon>
        <taxon>Stramenopiles</taxon>
        <taxon>Oomycota</taxon>
        <taxon>Saprolegniomycetes</taxon>
        <taxon>Saprolegniales</taxon>
        <taxon>Verrucalvaceae</taxon>
        <taxon>Aphanomyces</taxon>
    </lineage>
</organism>
<comment type="subcellular location">
    <subcellularLocation>
        <location evidence="1">Nucleus</location>
    </subcellularLocation>
</comment>
<dbReference type="InterPro" id="IPR021151">
    <property type="entry name" value="GINS_A"/>
</dbReference>
<name>A0A6G0WZH2_9STRA</name>
<evidence type="ECO:0000256" key="4">
    <source>
        <dbReference type="ARBA" id="ARBA00023242"/>
    </source>
</evidence>
<dbReference type="Gene3D" id="1.20.58.2050">
    <property type="match status" value="1"/>
</dbReference>
<dbReference type="GO" id="GO:1902975">
    <property type="term" value="P:mitotic DNA replication initiation"/>
    <property type="evidence" value="ECO:0007669"/>
    <property type="project" value="TreeGrafter"/>
</dbReference>
<dbReference type="InterPro" id="IPR036224">
    <property type="entry name" value="GINS_bundle-like_dom_sf"/>
</dbReference>
<evidence type="ECO:0000313" key="7">
    <source>
        <dbReference type="EMBL" id="KAF0732962.1"/>
    </source>
</evidence>
<dbReference type="AlphaFoldDB" id="A0A6G0WZH2"/>
<accession>A0A6G0WZH2</accession>
<comment type="caution">
    <text evidence="7">The sequence shown here is derived from an EMBL/GenBank/DDBJ whole genome shotgun (WGS) entry which is preliminary data.</text>
</comment>
<proteinExistence type="inferred from homology"/>
<dbReference type="InterPro" id="IPR038437">
    <property type="entry name" value="GINS_Psf3_sf"/>
</dbReference>
<dbReference type="Pfam" id="PF05916">
    <property type="entry name" value="Sld5"/>
    <property type="match status" value="1"/>
</dbReference>
<evidence type="ECO:0000313" key="8">
    <source>
        <dbReference type="Proteomes" id="UP000481153"/>
    </source>
</evidence>
<gene>
    <name evidence="7" type="ORF">Ae201684_010069</name>
</gene>
<evidence type="ECO:0000259" key="6">
    <source>
        <dbReference type="Pfam" id="PF22466"/>
    </source>
</evidence>
<evidence type="ECO:0000256" key="3">
    <source>
        <dbReference type="ARBA" id="ARBA00022705"/>
    </source>
</evidence>
<keyword evidence="3" id="KW-0235">DNA replication</keyword>
<dbReference type="Proteomes" id="UP000481153">
    <property type="component" value="Unassembled WGS sequence"/>
</dbReference>
<dbReference type="InterPro" id="IPR055221">
    <property type="entry name" value="PSF3_N"/>
</dbReference>
<comment type="similarity">
    <text evidence="2">Belongs to the GINS3/PSF3 family.</text>
</comment>
<dbReference type="Pfam" id="PF22466">
    <property type="entry name" value="PSF3_N"/>
    <property type="match status" value="1"/>
</dbReference>
<dbReference type="VEuPathDB" id="FungiDB:AeMF1_021717"/>
<keyword evidence="4" id="KW-0539">Nucleus</keyword>
<dbReference type="GO" id="GO:0000811">
    <property type="term" value="C:GINS complex"/>
    <property type="evidence" value="ECO:0007669"/>
    <property type="project" value="TreeGrafter"/>
</dbReference>
<dbReference type="SUPFAM" id="SSF158573">
    <property type="entry name" value="GINS helical bundle-like"/>
    <property type="match status" value="1"/>
</dbReference>
<feature type="domain" description="GINS subunit" evidence="5">
    <location>
        <begin position="68"/>
        <end position="169"/>
    </location>
</feature>
<evidence type="ECO:0000259" key="5">
    <source>
        <dbReference type="Pfam" id="PF05916"/>
    </source>
</evidence>
<reference evidence="7 8" key="1">
    <citation type="submission" date="2019-07" db="EMBL/GenBank/DDBJ databases">
        <title>Genomics analysis of Aphanomyces spp. identifies a new class of oomycete effector associated with host adaptation.</title>
        <authorList>
            <person name="Gaulin E."/>
        </authorList>
    </citation>
    <scope>NUCLEOTIDE SEQUENCE [LARGE SCALE GENOMIC DNA]</scope>
    <source>
        <strain evidence="7 8">ATCC 201684</strain>
    </source>
</reference>
<dbReference type="SUPFAM" id="SSF160059">
    <property type="entry name" value="PriA/YqbF domain"/>
    <property type="match status" value="1"/>
</dbReference>
<dbReference type="InterPro" id="IPR010492">
    <property type="entry name" value="GINS_Psf3"/>
</dbReference>
<dbReference type="EMBL" id="VJMJ01000127">
    <property type="protein sequence ID" value="KAF0732962.1"/>
    <property type="molecule type" value="Genomic_DNA"/>
</dbReference>
<evidence type="ECO:0000256" key="2">
    <source>
        <dbReference type="ARBA" id="ARBA00006343"/>
    </source>
</evidence>